<dbReference type="GO" id="GO:0008915">
    <property type="term" value="F:lipid-A-disaccharide synthase activity"/>
    <property type="evidence" value="ECO:0007669"/>
    <property type="project" value="UniProtKB-UniRule"/>
</dbReference>
<evidence type="ECO:0000256" key="7">
    <source>
        <dbReference type="ARBA" id="ARBA00022676"/>
    </source>
</evidence>
<dbReference type="InterPro" id="IPR003835">
    <property type="entry name" value="Glyco_trans_19"/>
</dbReference>
<name>A0A6B2JWL4_9RHOB</name>
<evidence type="ECO:0000256" key="9">
    <source>
        <dbReference type="ARBA" id="ARBA00023098"/>
    </source>
</evidence>
<evidence type="ECO:0000256" key="1">
    <source>
        <dbReference type="ARBA" id="ARBA00002056"/>
    </source>
</evidence>
<dbReference type="EC" id="2.4.1.182" evidence="3 11"/>
<organism evidence="12 13">
    <name type="scientific">Pseudoroseicyclus tamaricis</name>
    <dbReference type="NCBI Taxonomy" id="2705421"/>
    <lineage>
        <taxon>Bacteria</taxon>
        <taxon>Pseudomonadati</taxon>
        <taxon>Pseudomonadota</taxon>
        <taxon>Alphaproteobacteria</taxon>
        <taxon>Rhodobacterales</taxon>
        <taxon>Paracoccaceae</taxon>
        <taxon>Pseudoroseicyclus</taxon>
    </lineage>
</organism>
<dbReference type="NCBIfam" id="TIGR00215">
    <property type="entry name" value="lpxB"/>
    <property type="match status" value="1"/>
</dbReference>
<accession>A0A6B2JWL4</accession>
<dbReference type="AlphaFoldDB" id="A0A6B2JWL4"/>
<evidence type="ECO:0000313" key="12">
    <source>
        <dbReference type="EMBL" id="NDV00614.1"/>
    </source>
</evidence>
<keyword evidence="9" id="KW-0443">Lipid metabolism</keyword>
<dbReference type="PANTHER" id="PTHR30372:SF4">
    <property type="entry name" value="LIPID-A-DISACCHARIDE SYNTHASE, MITOCHONDRIAL-RELATED"/>
    <property type="match status" value="1"/>
</dbReference>
<evidence type="ECO:0000256" key="11">
    <source>
        <dbReference type="NCBIfam" id="TIGR00215"/>
    </source>
</evidence>
<reference evidence="12 13" key="1">
    <citation type="submission" date="2020-02" db="EMBL/GenBank/DDBJ databases">
        <title>Pseudoroseicyclus tamarix, sp. nov., isolated from offshore sediment of a Tamarix chinensis forest.</title>
        <authorList>
            <person name="Gai Y."/>
        </authorList>
    </citation>
    <scope>NUCLEOTIDE SEQUENCE [LARGE SCALE GENOMIC DNA]</scope>
    <source>
        <strain evidence="12 13">CLL3-39</strain>
    </source>
</reference>
<evidence type="ECO:0000256" key="10">
    <source>
        <dbReference type="ARBA" id="ARBA00048975"/>
    </source>
</evidence>
<evidence type="ECO:0000256" key="4">
    <source>
        <dbReference type="ARBA" id="ARBA00020902"/>
    </source>
</evidence>
<comment type="function">
    <text evidence="1">Condensation of UDP-2,3-diacylglucosamine and 2,3-diacylglucosamine-1-phosphate to form lipid A disaccharide, a precursor of lipid A, a phosphorylated glycolipid that anchors the lipopolysaccharide to the outer membrane of the cell.</text>
</comment>
<dbReference type="GO" id="GO:0016020">
    <property type="term" value="C:membrane"/>
    <property type="evidence" value="ECO:0007669"/>
    <property type="project" value="GOC"/>
</dbReference>
<dbReference type="PANTHER" id="PTHR30372">
    <property type="entry name" value="LIPID-A-DISACCHARIDE SYNTHASE"/>
    <property type="match status" value="1"/>
</dbReference>
<keyword evidence="6" id="KW-0441">Lipid A biosynthesis</keyword>
<dbReference type="SUPFAM" id="SSF53756">
    <property type="entry name" value="UDP-Glycosyltransferase/glycogen phosphorylase"/>
    <property type="match status" value="1"/>
</dbReference>
<dbReference type="Pfam" id="PF02684">
    <property type="entry name" value="LpxB"/>
    <property type="match status" value="1"/>
</dbReference>
<dbReference type="Proteomes" id="UP000474757">
    <property type="component" value="Unassembled WGS sequence"/>
</dbReference>
<evidence type="ECO:0000256" key="2">
    <source>
        <dbReference type="ARBA" id="ARBA00007868"/>
    </source>
</evidence>
<evidence type="ECO:0000256" key="8">
    <source>
        <dbReference type="ARBA" id="ARBA00022679"/>
    </source>
</evidence>
<comment type="similarity">
    <text evidence="2">Belongs to the LpxB family.</text>
</comment>
<keyword evidence="5" id="KW-0444">Lipid biosynthesis</keyword>
<dbReference type="RefSeq" id="WP_163891279.1">
    <property type="nucleotide sequence ID" value="NZ_JAAFYS010000002.1"/>
</dbReference>
<keyword evidence="8 12" id="KW-0808">Transferase</keyword>
<proteinExistence type="inferred from homology"/>
<evidence type="ECO:0000313" key="13">
    <source>
        <dbReference type="Proteomes" id="UP000474757"/>
    </source>
</evidence>
<keyword evidence="13" id="KW-1185">Reference proteome</keyword>
<evidence type="ECO:0000256" key="3">
    <source>
        <dbReference type="ARBA" id="ARBA00012687"/>
    </source>
</evidence>
<keyword evidence="7 12" id="KW-0328">Glycosyltransferase</keyword>
<protein>
    <recommendedName>
        <fullName evidence="4 11">Lipid-A-disaccharide synthase</fullName>
        <ecNumber evidence="3 11">2.4.1.182</ecNumber>
    </recommendedName>
</protein>
<dbReference type="GO" id="GO:0009245">
    <property type="term" value="P:lipid A biosynthetic process"/>
    <property type="evidence" value="ECO:0007669"/>
    <property type="project" value="UniProtKB-UniRule"/>
</dbReference>
<dbReference type="GO" id="GO:0005543">
    <property type="term" value="F:phospholipid binding"/>
    <property type="evidence" value="ECO:0007669"/>
    <property type="project" value="TreeGrafter"/>
</dbReference>
<gene>
    <name evidence="12" type="primary">lpxB</name>
    <name evidence="12" type="ORF">GZA08_06490</name>
</gene>
<dbReference type="EMBL" id="JAAGAB010000002">
    <property type="protein sequence ID" value="NDV00614.1"/>
    <property type="molecule type" value="Genomic_DNA"/>
</dbReference>
<evidence type="ECO:0000256" key="5">
    <source>
        <dbReference type="ARBA" id="ARBA00022516"/>
    </source>
</evidence>
<comment type="caution">
    <text evidence="12">The sequence shown here is derived from an EMBL/GenBank/DDBJ whole genome shotgun (WGS) entry which is preliminary data.</text>
</comment>
<comment type="catalytic activity">
    <reaction evidence="10">
        <text>a lipid X + a UDP-2-N,3-O-bis[(3R)-3-hydroxyacyl]-alpha-D-glucosamine = a lipid A disaccharide + UDP + H(+)</text>
        <dbReference type="Rhea" id="RHEA:67828"/>
        <dbReference type="ChEBI" id="CHEBI:15378"/>
        <dbReference type="ChEBI" id="CHEBI:58223"/>
        <dbReference type="ChEBI" id="CHEBI:137748"/>
        <dbReference type="ChEBI" id="CHEBI:176338"/>
        <dbReference type="ChEBI" id="CHEBI:176343"/>
        <dbReference type="EC" id="2.4.1.182"/>
    </reaction>
</comment>
<sequence length="388" mass="41693">MKIFVIAGEPSGDALGASVMAGLRQLAPGVTFAGIGGPGMEGQGLQSRFPMDELSLMGLAEILPNYLSLRRRLSEAVEAVLADPPDLLLTIDAPEFCLRVAKGVKARAPQIRTSHYVAPSVWAWRPGRARKMAQYIDHVLALLPFEPPYMREAGMACDFVGHPVVTMPVATEQEATAYRERAEIGAAPLILALPGSRRTEVTRLMDRFGETLHRVRGIRPEAKVVVPMAAPVVPLVREAAARWPFEPIFIDPTFDRGGRDKSAAFRAADIALAASGTVSLELAANATPMVIGYDMAWASRQIVSRLLVTDSVNLVNLVSDSRAIPEFIGANCHPDLMADALMTALEEPARQRAAMETCMDRLGRGGPPPGLRAAEALLARLTPPAGQP</sequence>
<evidence type="ECO:0000256" key="6">
    <source>
        <dbReference type="ARBA" id="ARBA00022556"/>
    </source>
</evidence>